<keyword evidence="5" id="KW-0677">Repeat</keyword>
<evidence type="ECO:0000256" key="4">
    <source>
        <dbReference type="ARBA" id="ARBA00022692"/>
    </source>
</evidence>
<dbReference type="InterPro" id="IPR018108">
    <property type="entry name" value="MCP_transmembrane"/>
</dbReference>
<evidence type="ECO:0000256" key="6">
    <source>
        <dbReference type="ARBA" id="ARBA00022989"/>
    </source>
</evidence>
<dbReference type="Proteomes" id="UP001165082">
    <property type="component" value="Unassembled WGS sequence"/>
</dbReference>
<evidence type="ECO:0000256" key="5">
    <source>
        <dbReference type="ARBA" id="ARBA00022737"/>
    </source>
</evidence>
<dbReference type="Gene3D" id="1.50.40.10">
    <property type="entry name" value="Mitochondrial carrier domain"/>
    <property type="match status" value="1"/>
</dbReference>
<accession>A0A9W7AVM2</accession>
<keyword evidence="3 9" id="KW-0813">Transport</keyword>
<evidence type="ECO:0000256" key="1">
    <source>
        <dbReference type="ARBA" id="ARBA00004141"/>
    </source>
</evidence>
<dbReference type="GO" id="GO:0016020">
    <property type="term" value="C:membrane"/>
    <property type="evidence" value="ECO:0007669"/>
    <property type="project" value="UniProtKB-SubCell"/>
</dbReference>
<evidence type="ECO:0000256" key="7">
    <source>
        <dbReference type="ARBA" id="ARBA00023136"/>
    </source>
</evidence>
<organism evidence="11 12">
    <name type="scientific">Triparma retinervis</name>
    <dbReference type="NCBI Taxonomy" id="2557542"/>
    <lineage>
        <taxon>Eukaryota</taxon>
        <taxon>Sar</taxon>
        <taxon>Stramenopiles</taxon>
        <taxon>Ochrophyta</taxon>
        <taxon>Bolidophyceae</taxon>
        <taxon>Parmales</taxon>
        <taxon>Triparmaceae</taxon>
        <taxon>Triparma</taxon>
    </lineage>
</organism>
<dbReference type="OrthoDB" id="448427at2759"/>
<comment type="caution">
    <text evidence="11">The sequence shown here is derived from an EMBL/GenBank/DDBJ whole genome shotgun (WGS) entry which is preliminary data.</text>
</comment>
<evidence type="ECO:0000256" key="10">
    <source>
        <dbReference type="SAM" id="SignalP"/>
    </source>
</evidence>
<keyword evidence="6" id="KW-1133">Transmembrane helix</keyword>
<feature type="non-terminal residue" evidence="11">
    <location>
        <position position="1"/>
    </location>
</feature>
<name>A0A9W7AVM2_9STRA</name>
<evidence type="ECO:0000256" key="3">
    <source>
        <dbReference type="ARBA" id="ARBA00022448"/>
    </source>
</evidence>
<comment type="subcellular location">
    <subcellularLocation>
        <location evidence="1">Membrane</location>
        <topology evidence="1">Multi-pass membrane protein</topology>
    </subcellularLocation>
</comment>
<keyword evidence="10" id="KW-0732">Signal</keyword>
<evidence type="ECO:0000256" key="8">
    <source>
        <dbReference type="PROSITE-ProRule" id="PRU00282"/>
    </source>
</evidence>
<dbReference type="Pfam" id="PF00153">
    <property type="entry name" value="Mito_carr"/>
    <property type="match status" value="1"/>
</dbReference>
<gene>
    <name evidence="11" type="ORF">TrRE_jg10145</name>
</gene>
<dbReference type="EMBL" id="BRXZ01001727">
    <property type="protein sequence ID" value="GMH77416.1"/>
    <property type="molecule type" value="Genomic_DNA"/>
</dbReference>
<protein>
    <submittedName>
        <fullName evidence="11">Uncharacterized protein</fullName>
    </submittedName>
</protein>
<keyword evidence="12" id="KW-1185">Reference proteome</keyword>
<feature type="signal peptide" evidence="10">
    <location>
        <begin position="1"/>
        <end position="20"/>
    </location>
</feature>
<feature type="chain" id="PRO_5040939387" evidence="10">
    <location>
        <begin position="21"/>
        <end position="168"/>
    </location>
</feature>
<dbReference type="AlphaFoldDB" id="A0A9W7AVM2"/>
<dbReference type="SUPFAM" id="SSF103506">
    <property type="entry name" value="Mitochondrial carrier"/>
    <property type="match status" value="1"/>
</dbReference>
<sequence>MLTFLICLGMVLLWSPAASGAFIPSRGKVPMPLVPESKTNQITRGGATSELENTGFEMAIAGAVATMIGDICMHPIDCIKTLQQSNAGAGLSMLGASKQILSSQGVGGFYAGLGTYVLSDGFAGSIKFFTYEALKKAIASNLPEDKEKAKSRERWGLFVAAGAAFIAS</sequence>
<dbReference type="InterPro" id="IPR023395">
    <property type="entry name" value="MCP_dom_sf"/>
</dbReference>
<proteinExistence type="inferred from homology"/>
<dbReference type="PANTHER" id="PTHR45667">
    <property type="entry name" value="S-ADENOSYLMETHIONINE MITOCHONDRIAL CARRIER PROTEIN"/>
    <property type="match status" value="1"/>
</dbReference>
<keyword evidence="4 8" id="KW-0812">Transmembrane</keyword>
<evidence type="ECO:0000256" key="2">
    <source>
        <dbReference type="ARBA" id="ARBA00006375"/>
    </source>
</evidence>
<feature type="repeat" description="Solcar" evidence="8">
    <location>
        <begin position="53"/>
        <end position="137"/>
    </location>
</feature>
<evidence type="ECO:0000256" key="9">
    <source>
        <dbReference type="RuleBase" id="RU000488"/>
    </source>
</evidence>
<dbReference type="PROSITE" id="PS50920">
    <property type="entry name" value="SOLCAR"/>
    <property type="match status" value="1"/>
</dbReference>
<reference evidence="11" key="1">
    <citation type="submission" date="2022-07" db="EMBL/GenBank/DDBJ databases">
        <title>Genome analysis of Parmales, a sister group of diatoms, reveals the evolutionary specialization of diatoms from phago-mixotrophs to photoautotrophs.</title>
        <authorList>
            <person name="Ban H."/>
            <person name="Sato S."/>
            <person name="Yoshikawa S."/>
            <person name="Kazumasa Y."/>
            <person name="Nakamura Y."/>
            <person name="Ichinomiya M."/>
            <person name="Saitoh K."/>
            <person name="Sato N."/>
            <person name="Blanc-Mathieu R."/>
            <person name="Endo H."/>
            <person name="Kuwata A."/>
            <person name="Ogata H."/>
        </authorList>
    </citation>
    <scope>NUCLEOTIDE SEQUENCE</scope>
</reference>
<keyword evidence="7 8" id="KW-0472">Membrane</keyword>
<evidence type="ECO:0000313" key="11">
    <source>
        <dbReference type="EMBL" id="GMH77416.1"/>
    </source>
</evidence>
<comment type="similarity">
    <text evidence="2 9">Belongs to the mitochondrial carrier (TC 2.A.29) family.</text>
</comment>
<evidence type="ECO:0000313" key="12">
    <source>
        <dbReference type="Proteomes" id="UP001165082"/>
    </source>
</evidence>